<dbReference type="EMBL" id="LXHQ01000046">
    <property type="protein sequence ID" value="OAV23039.1"/>
    <property type="molecule type" value="Genomic_DNA"/>
</dbReference>
<proteinExistence type="predicted"/>
<protein>
    <submittedName>
        <fullName evidence="2">Uncharacterized protein</fullName>
    </submittedName>
</protein>
<sequence length="63" mass="7326">MARSSWLAYQSGSRYIGKYTKKYRPINSHNSSQVMSFQRAPQKNAQSYHDSQSPNHQNFMVLS</sequence>
<evidence type="ECO:0000313" key="2">
    <source>
        <dbReference type="EMBL" id="OAV23039.1"/>
    </source>
</evidence>
<evidence type="ECO:0000256" key="1">
    <source>
        <dbReference type="SAM" id="MobiDB-lite"/>
    </source>
</evidence>
<evidence type="ECO:0000313" key="3">
    <source>
        <dbReference type="Proteomes" id="UP000078295"/>
    </source>
</evidence>
<accession>A0AB36DMK4</accession>
<gene>
    <name evidence="2" type="ORF">AO370_1697</name>
</gene>
<dbReference type="Proteomes" id="UP000078295">
    <property type="component" value="Unassembled WGS sequence"/>
</dbReference>
<reference evidence="2 3" key="1">
    <citation type="journal article" date="2016" name="Genome Biol. Evol.">
        <title>Comparative Genomic Analyses of the Moraxella catarrhalis Serosensitive and Seroresistant Lineages Demonstrate Their Independent Evolution.</title>
        <authorList>
            <person name="Earl J.P."/>
            <person name="de Vries S.P."/>
            <person name="Ahmed A."/>
            <person name="Powell E."/>
            <person name="Schultz M.P."/>
            <person name="Hermans P.W."/>
            <person name="Hill D.J."/>
            <person name="Zhou Z."/>
            <person name="Constantinidou C.I."/>
            <person name="Hu F.Z."/>
            <person name="Bootsma H.J."/>
            <person name="Ehrlich G.D."/>
        </authorList>
    </citation>
    <scope>NUCLEOTIDE SEQUENCE [LARGE SCALE GENOMIC DNA]</scope>
    <source>
        <strain evidence="2 3">F23</strain>
    </source>
</reference>
<comment type="caution">
    <text evidence="2">The sequence shown here is derived from an EMBL/GenBank/DDBJ whole genome shotgun (WGS) entry which is preliminary data.</text>
</comment>
<name>A0AB36DMK4_MORCA</name>
<organism evidence="2 3">
    <name type="scientific">Moraxella catarrhalis</name>
    <name type="common">Branhamella catarrhalis</name>
    <dbReference type="NCBI Taxonomy" id="480"/>
    <lineage>
        <taxon>Bacteria</taxon>
        <taxon>Pseudomonadati</taxon>
        <taxon>Pseudomonadota</taxon>
        <taxon>Gammaproteobacteria</taxon>
        <taxon>Moraxellales</taxon>
        <taxon>Moraxellaceae</taxon>
        <taxon>Moraxella</taxon>
    </lineage>
</organism>
<feature type="region of interest" description="Disordered" evidence="1">
    <location>
        <begin position="30"/>
        <end position="63"/>
    </location>
</feature>
<dbReference type="AlphaFoldDB" id="A0AB36DMK4"/>